<feature type="non-terminal residue" evidence="1">
    <location>
        <position position="1"/>
    </location>
</feature>
<name>A0ABX0GZ88_9ACTN</name>
<gene>
    <name evidence="1" type="ORF">G9H71_19095</name>
</gene>
<dbReference type="Proteomes" id="UP000800981">
    <property type="component" value="Unassembled WGS sequence"/>
</dbReference>
<protein>
    <submittedName>
        <fullName evidence="1">Uncharacterized protein</fullName>
    </submittedName>
</protein>
<reference evidence="1 2" key="1">
    <citation type="submission" date="2020-03" db="EMBL/GenBank/DDBJ databases">
        <title>Two novel Motilibacter sp.</title>
        <authorList>
            <person name="Liu S."/>
        </authorList>
    </citation>
    <scope>NUCLEOTIDE SEQUENCE [LARGE SCALE GENOMIC DNA]</scope>
    <source>
        <strain evidence="1 2">E257</strain>
    </source>
</reference>
<evidence type="ECO:0000313" key="2">
    <source>
        <dbReference type="Proteomes" id="UP000800981"/>
    </source>
</evidence>
<evidence type="ECO:0000313" key="1">
    <source>
        <dbReference type="EMBL" id="NHC15893.1"/>
    </source>
</evidence>
<dbReference type="EMBL" id="JAANNP010000067">
    <property type="protein sequence ID" value="NHC15893.1"/>
    <property type="molecule type" value="Genomic_DNA"/>
</dbReference>
<accession>A0ABX0GZ88</accession>
<sequence>DLVPGEDAVLVGESVELDGEPLPLEAYLADAALTRLPAAQKGQAAGPVAAGAYAAARVHGRPFLALTVRGKDPEAAREALTELVPLLLATELR</sequence>
<proteinExistence type="predicted"/>
<comment type="caution">
    <text evidence="1">The sequence shown here is derived from an EMBL/GenBank/DDBJ whole genome shotgun (WGS) entry which is preliminary data.</text>
</comment>
<dbReference type="RefSeq" id="WP_166284376.1">
    <property type="nucleotide sequence ID" value="NZ_JAANNP010000067.1"/>
</dbReference>
<organism evidence="1 2">
    <name type="scientific">Motilibacter deserti</name>
    <dbReference type="NCBI Taxonomy" id="2714956"/>
    <lineage>
        <taxon>Bacteria</taxon>
        <taxon>Bacillati</taxon>
        <taxon>Actinomycetota</taxon>
        <taxon>Actinomycetes</taxon>
        <taxon>Motilibacterales</taxon>
        <taxon>Motilibacteraceae</taxon>
        <taxon>Motilibacter</taxon>
    </lineage>
</organism>
<keyword evidence="2" id="KW-1185">Reference proteome</keyword>